<evidence type="ECO:0000313" key="2">
    <source>
        <dbReference type="Proteomes" id="UP000199668"/>
    </source>
</evidence>
<name>A0A1I4NYG6_9BACI</name>
<organism evidence="1 2">
    <name type="scientific">Salibacterium qingdaonense</name>
    <dbReference type="NCBI Taxonomy" id="266892"/>
    <lineage>
        <taxon>Bacteria</taxon>
        <taxon>Bacillati</taxon>
        <taxon>Bacillota</taxon>
        <taxon>Bacilli</taxon>
        <taxon>Bacillales</taxon>
        <taxon>Bacillaceae</taxon>
    </lineage>
</organism>
<keyword evidence="2" id="KW-1185">Reference proteome</keyword>
<dbReference type="AlphaFoldDB" id="A0A1I4NYG6"/>
<dbReference type="STRING" id="266892.SAMN04488054_12139"/>
<dbReference type="RefSeq" id="WP_090927627.1">
    <property type="nucleotide sequence ID" value="NZ_FOTY01000021.1"/>
</dbReference>
<dbReference type="OrthoDB" id="2362355at2"/>
<proteinExistence type="predicted"/>
<sequence length="102" mass="11986">MEEVEWFIDSLETTFQISVDRKEVSYEGTELYLDEIDPVLVPTEILNHMPIALLFETMIVVDKEGTEWLGAIALHPTTMEWCLQVMFRDGQPVYRRTMMKED</sequence>
<gene>
    <name evidence="1" type="ORF">SAMN04488054_12139</name>
</gene>
<accession>A0A1I4NYG6</accession>
<protein>
    <submittedName>
        <fullName evidence="1">Uncharacterized protein</fullName>
    </submittedName>
</protein>
<dbReference type="Proteomes" id="UP000199668">
    <property type="component" value="Unassembled WGS sequence"/>
</dbReference>
<evidence type="ECO:0000313" key="1">
    <source>
        <dbReference type="EMBL" id="SFM20347.1"/>
    </source>
</evidence>
<dbReference type="EMBL" id="FOTY01000021">
    <property type="protein sequence ID" value="SFM20347.1"/>
    <property type="molecule type" value="Genomic_DNA"/>
</dbReference>
<reference evidence="1 2" key="1">
    <citation type="submission" date="2016-10" db="EMBL/GenBank/DDBJ databases">
        <authorList>
            <person name="de Groot N.N."/>
        </authorList>
    </citation>
    <scope>NUCLEOTIDE SEQUENCE [LARGE SCALE GENOMIC DNA]</scope>
    <source>
        <strain evidence="1 2">CGMCC 1.6134</strain>
    </source>
</reference>